<keyword evidence="3" id="KW-0731">Sigma factor</keyword>
<dbReference type="InterPro" id="IPR036388">
    <property type="entry name" value="WH-like_DNA-bd_sf"/>
</dbReference>
<dbReference type="PANTHER" id="PTHR43133:SF51">
    <property type="entry name" value="RNA POLYMERASE SIGMA FACTOR"/>
    <property type="match status" value="1"/>
</dbReference>
<dbReference type="GO" id="GO:0006352">
    <property type="term" value="P:DNA-templated transcription initiation"/>
    <property type="evidence" value="ECO:0007669"/>
    <property type="project" value="InterPro"/>
</dbReference>
<dbReference type="Gene3D" id="1.10.1740.10">
    <property type="match status" value="1"/>
</dbReference>
<dbReference type="InterPro" id="IPR039425">
    <property type="entry name" value="RNA_pol_sigma-70-like"/>
</dbReference>
<sequence>MSTERLVRKAQDGDKEAFLALVQEQELPLYRAAKAVLRREADVEDAVQEAVLRAFYKIGDLRQPKYFKTWLTRILLNCCYDVLRTQRGIVSLDLLPDLGEEQDRDTALDVRETLAALGENDRLILTLFYLNDMAVKDIAGLLQISQGAVKQRLVTGRRHFKEQYEARERRAAEP</sequence>
<dbReference type="EMBL" id="DXDU01000093">
    <property type="protein sequence ID" value="HIY26620.1"/>
    <property type="molecule type" value="Genomic_DNA"/>
</dbReference>
<name>A0A9D2C1D1_9FIRM</name>
<dbReference type="Gene3D" id="1.10.10.10">
    <property type="entry name" value="Winged helix-like DNA-binding domain superfamily/Winged helix DNA-binding domain"/>
    <property type="match status" value="1"/>
</dbReference>
<dbReference type="InterPro" id="IPR013249">
    <property type="entry name" value="RNA_pol_sigma70_r4_t2"/>
</dbReference>
<evidence type="ECO:0000313" key="8">
    <source>
        <dbReference type="Proteomes" id="UP000823915"/>
    </source>
</evidence>
<dbReference type="SUPFAM" id="SSF88946">
    <property type="entry name" value="Sigma2 domain of RNA polymerase sigma factors"/>
    <property type="match status" value="1"/>
</dbReference>
<gene>
    <name evidence="7" type="ORF">H9838_05510</name>
</gene>
<dbReference type="Pfam" id="PF04542">
    <property type="entry name" value="Sigma70_r2"/>
    <property type="match status" value="1"/>
</dbReference>
<feature type="domain" description="RNA polymerase sigma factor 70 region 4 type 2" evidence="6">
    <location>
        <begin position="109"/>
        <end position="159"/>
    </location>
</feature>
<dbReference type="Proteomes" id="UP000823915">
    <property type="component" value="Unassembled WGS sequence"/>
</dbReference>
<dbReference type="Pfam" id="PF08281">
    <property type="entry name" value="Sigma70_r4_2"/>
    <property type="match status" value="1"/>
</dbReference>
<dbReference type="GO" id="GO:0003677">
    <property type="term" value="F:DNA binding"/>
    <property type="evidence" value="ECO:0007669"/>
    <property type="project" value="InterPro"/>
</dbReference>
<keyword evidence="4" id="KW-0804">Transcription</keyword>
<dbReference type="InterPro" id="IPR013324">
    <property type="entry name" value="RNA_pol_sigma_r3/r4-like"/>
</dbReference>
<keyword evidence="2" id="KW-0805">Transcription regulation</keyword>
<evidence type="ECO:0000256" key="4">
    <source>
        <dbReference type="ARBA" id="ARBA00023163"/>
    </source>
</evidence>
<comment type="similarity">
    <text evidence="1">Belongs to the sigma-70 factor family. ECF subfamily.</text>
</comment>
<organism evidence="7 8">
    <name type="scientific">Candidatus Acutalibacter pullistercoris</name>
    <dbReference type="NCBI Taxonomy" id="2838418"/>
    <lineage>
        <taxon>Bacteria</taxon>
        <taxon>Bacillati</taxon>
        <taxon>Bacillota</taxon>
        <taxon>Clostridia</taxon>
        <taxon>Eubacteriales</taxon>
        <taxon>Acutalibacteraceae</taxon>
        <taxon>Acutalibacter</taxon>
    </lineage>
</organism>
<dbReference type="SUPFAM" id="SSF88659">
    <property type="entry name" value="Sigma3 and sigma4 domains of RNA polymerase sigma factors"/>
    <property type="match status" value="1"/>
</dbReference>
<evidence type="ECO:0000256" key="1">
    <source>
        <dbReference type="ARBA" id="ARBA00010641"/>
    </source>
</evidence>
<dbReference type="InterPro" id="IPR013325">
    <property type="entry name" value="RNA_pol_sigma_r2"/>
</dbReference>
<dbReference type="NCBIfam" id="TIGR02937">
    <property type="entry name" value="sigma70-ECF"/>
    <property type="match status" value="1"/>
</dbReference>
<evidence type="ECO:0000256" key="3">
    <source>
        <dbReference type="ARBA" id="ARBA00023082"/>
    </source>
</evidence>
<proteinExistence type="inferred from homology"/>
<reference evidence="7" key="1">
    <citation type="journal article" date="2021" name="PeerJ">
        <title>Extensive microbial diversity within the chicken gut microbiome revealed by metagenomics and culture.</title>
        <authorList>
            <person name="Gilroy R."/>
            <person name="Ravi A."/>
            <person name="Getino M."/>
            <person name="Pursley I."/>
            <person name="Horton D.L."/>
            <person name="Alikhan N.F."/>
            <person name="Baker D."/>
            <person name="Gharbi K."/>
            <person name="Hall N."/>
            <person name="Watson M."/>
            <person name="Adriaenssens E.M."/>
            <person name="Foster-Nyarko E."/>
            <person name="Jarju S."/>
            <person name="Secka A."/>
            <person name="Antonio M."/>
            <person name="Oren A."/>
            <person name="Chaudhuri R.R."/>
            <person name="La Ragione R."/>
            <person name="Hildebrand F."/>
            <person name="Pallen M.J."/>
        </authorList>
    </citation>
    <scope>NUCLEOTIDE SEQUENCE</scope>
    <source>
        <strain evidence="7">1282</strain>
    </source>
</reference>
<dbReference type="InterPro" id="IPR014284">
    <property type="entry name" value="RNA_pol_sigma-70_dom"/>
</dbReference>
<dbReference type="InterPro" id="IPR007627">
    <property type="entry name" value="RNA_pol_sigma70_r2"/>
</dbReference>
<accession>A0A9D2C1D1</accession>
<reference evidence="7" key="2">
    <citation type="submission" date="2021-04" db="EMBL/GenBank/DDBJ databases">
        <authorList>
            <person name="Gilroy R."/>
        </authorList>
    </citation>
    <scope>NUCLEOTIDE SEQUENCE</scope>
    <source>
        <strain evidence="7">1282</strain>
    </source>
</reference>
<dbReference type="PANTHER" id="PTHR43133">
    <property type="entry name" value="RNA POLYMERASE ECF-TYPE SIGMA FACTO"/>
    <property type="match status" value="1"/>
</dbReference>
<feature type="domain" description="RNA polymerase sigma-70 region 2" evidence="5">
    <location>
        <begin position="27"/>
        <end position="87"/>
    </location>
</feature>
<dbReference type="GO" id="GO:0016987">
    <property type="term" value="F:sigma factor activity"/>
    <property type="evidence" value="ECO:0007669"/>
    <property type="project" value="UniProtKB-KW"/>
</dbReference>
<evidence type="ECO:0000259" key="5">
    <source>
        <dbReference type="Pfam" id="PF04542"/>
    </source>
</evidence>
<protein>
    <submittedName>
        <fullName evidence="7">Sigma-70 family RNA polymerase sigma factor</fullName>
    </submittedName>
</protein>
<dbReference type="AlphaFoldDB" id="A0A9D2C1D1"/>
<comment type="caution">
    <text evidence="7">The sequence shown here is derived from an EMBL/GenBank/DDBJ whole genome shotgun (WGS) entry which is preliminary data.</text>
</comment>
<evidence type="ECO:0000256" key="2">
    <source>
        <dbReference type="ARBA" id="ARBA00023015"/>
    </source>
</evidence>
<evidence type="ECO:0000313" key="7">
    <source>
        <dbReference type="EMBL" id="HIY26620.1"/>
    </source>
</evidence>
<evidence type="ECO:0000259" key="6">
    <source>
        <dbReference type="Pfam" id="PF08281"/>
    </source>
</evidence>